<dbReference type="STRING" id="4072.A0A2G2ZIV8"/>
<dbReference type="AlphaFoldDB" id="A0A2G2ZIV8"/>
<organism evidence="3 4">
    <name type="scientific">Capsicum annuum</name>
    <name type="common">Capsicum pepper</name>
    <dbReference type="NCBI Taxonomy" id="4072"/>
    <lineage>
        <taxon>Eukaryota</taxon>
        <taxon>Viridiplantae</taxon>
        <taxon>Streptophyta</taxon>
        <taxon>Embryophyta</taxon>
        <taxon>Tracheophyta</taxon>
        <taxon>Spermatophyta</taxon>
        <taxon>Magnoliopsida</taxon>
        <taxon>eudicotyledons</taxon>
        <taxon>Gunneridae</taxon>
        <taxon>Pentapetalae</taxon>
        <taxon>asterids</taxon>
        <taxon>lamiids</taxon>
        <taxon>Solanales</taxon>
        <taxon>Solanaceae</taxon>
        <taxon>Solanoideae</taxon>
        <taxon>Capsiceae</taxon>
        <taxon>Capsicum</taxon>
    </lineage>
</organism>
<dbReference type="Proteomes" id="UP000222542">
    <property type="component" value="Unassembled WGS sequence"/>
</dbReference>
<proteinExistence type="predicted"/>
<name>A0A2G2ZIV8_CAPAN</name>
<feature type="compositionally biased region" description="Basic and acidic residues" evidence="2">
    <location>
        <begin position="503"/>
        <end position="513"/>
    </location>
</feature>
<feature type="compositionally biased region" description="Basic residues" evidence="2">
    <location>
        <begin position="481"/>
        <end position="490"/>
    </location>
</feature>
<dbReference type="PANTHER" id="PTHR35164:SF9">
    <property type="entry name" value="EXPRESSED PROTEIN"/>
    <property type="match status" value="1"/>
</dbReference>
<dbReference type="OrthoDB" id="774313at2759"/>
<feature type="region of interest" description="Disordered" evidence="2">
    <location>
        <begin position="477"/>
        <end position="639"/>
    </location>
</feature>
<keyword evidence="1" id="KW-0175">Coiled coil</keyword>
<keyword evidence="4" id="KW-1185">Reference proteome</keyword>
<reference evidence="3 4" key="2">
    <citation type="journal article" date="2017" name="Genome Biol.">
        <title>New reference genome sequences of hot pepper reveal the massive evolution of plant disease-resistance genes by retroduplication.</title>
        <authorList>
            <person name="Kim S."/>
            <person name="Park J."/>
            <person name="Yeom S.I."/>
            <person name="Kim Y.M."/>
            <person name="Seo E."/>
            <person name="Kim K.T."/>
            <person name="Kim M.S."/>
            <person name="Lee J.M."/>
            <person name="Cheong K."/>
            <person name="Shin H.S."/>
            <person name="Kim S.B."/>
            <person name="Han K."/>
            <person name="Lee J."/>
            <person name="Park M."/>
            <person name="Lee H.A."/>
            <person name="Lee H.Y."/>
            <person name="Lee Y."/>
            <person name="Oh S."/>
            <person name="Lee J.H."/>
            <person name="Choi E."/>
            <person name="Choi E."/>
            <person name="Lee S.E."/>
            <person name="Jeon J."/>
            <person name="Kim H."/>
            <person name="Choi G."/>
            <person name="Song H."/>
            <person name="Lee J."/>
            <person name="Lee S.C."/>
            <person name="Kwon J.K."/>
            <person name="Lee H.Y."/>
            <person name="Koo N."/>
            <person name="Hong Y."/>
            <person name="Kim R.W."/>
            <person name="Kang W.H."/>
            <person name="Huh J.H."/>
            <person name="Kang B.C."/>
            <person name="Yang T.J."/>
            <person name="Lee Y.H."/>
            <person name="Bennetzen J.L."/>
            <person name="Choi D."/>
        </authorList>
    </citation>
    <scope>NUCLEOTIDE SEQUENCE [LARGE SCALE GENOMIC DNA]</scope>
    <source>
        <strain evidence="4">cv. CM334</strain>
    </source>
</reference>
<dbReference type="PANTHER" id="PTHR35164">
    <property type="entry name" value="EXPRESSED PROTEIN"/>
    <property type="match status" value="1"/>
</dbReference>
<evidence type="ECO:0000256" key="2">
    <source>
        <dbReference type="SAM" id="MobiDB-lite"/>
    </source>
</evidence>
<protein>
    <submittedName>
        <fullName evidence="3">Uncharacterized protein</fullName>
    </submittedName>
</protein>
<feature type="coiled-coil region" evidence="1">
    <location>
        <begin position="370"/>
        <end position="397"/>
    </location>
</feature>
<evidence type="ECO:0000256" key="1">
    <source>
        <dbReference type="SAM" id="Coils"/>
    </source>
</evidence>
<evidence type="ECO:0000313" key="3">
    <source>
        <dbReference type="EMBL" id="PHT81913.1"/>
    </source>
</evidence>
<reference evidence="3 4" key="1">
    <citation type="journal article" date="2014" name="Nat. Genet.">
        <title>Genome sequence of the hot pepper provides insights into the evolution of pungency in Capsicum species.</title>
        <authorList>
            <person name="Kim S."/>
            <person name="Park M."/>
            <person name="Yeom S.I."/>
            <person name="Kim Y.M."/>
            <person name="Lee J.M."/>
            <person name="Lee H.A."/>
            <person name="Seo E."/>
            <person name="Choi J."/>
            <person name="Cheong K."/>
            <person name="Kim K.T."/>
            <person name="Jung K."/>
            <person name="Lee G.W."/>
            <person name="Oh S.K."/>
            <person name="Bae C."/>
            <person name="Kim S.B."/>
            <person name="Lee H.Y."/>
            <person name="Kim S.Y."/>
            <person name="Kim M.S."/>
            <person name="Kang B.C."/>
            <person name="Jo Y.D."/>
            <person name="Yang H.B."/>
            <person name="Jeong H.J."/>
            <person name="Kang W.H."/>
            <person name="Kwon J.K."/>
            <person name="Shin C."/>
            <person name="Lim J.Y."/>
            <person name="Park J.H."/>
            <person name="Huh J.H."/>
            <person name="Kim J.S."/>
            <person name="Kim B.D."/>
            <person name="Cohen O."/>
            <person name="Paran I."/>
            <person name="Suh M.C."/>
            <person name="Lee S.B."/>
            <person name="Kim Y.K."/>
            <person name="Shin Y."/>
            <person name="Noh S.J."/>
            <person name="Park J."/>
            <person name="Seo Y.S."/>
            <person name="Kwon S.Y."/>
            <person name="Kim H.A."/>
            <person name="Park J.M."/>
            <person name="Kim H.J."/>
            <person name="Choi S.B."/>
            <person name="Bosland P.W."/>
            <person name="Reeves G."/>
            <person name="Jo S.H."/>
            <person name="Lee B.W."/>
            <person name="Cho H.T."/>
            <person name="Choi H.S."/>
            <person name="Lee M.S."/>
            <person name="Yu Y."/>
            <person name="Do Choi Y."/>
            <person name="Park B.S."/>
            <person name="van Deynze A."/>
            <person name="Ashrafi H."/>
            <person name="Hill T."/>
            <person name="Kim W.T."/>
            <person name="Pai H.S."/>
            <person name="Ahn H.K."/>
            <person name="Yeam I."/>
            <person name="Giovannoni J.J."/>
            <person name="Rose J.K."/>
            <person name="Sorensen I."/>
            <person name="Lee S.J."/>
            <person name="Kim R.W."/>
            <person name="Choi I.Y."/>
            <person name="Choi B.S."/>
            <person name="Lim J.S."/>
            <person name="Lee Y.H."/>
            <person name="Choi D."/>
        </authorList>
    </citation>
    <scope>NUCLEOTIDE SEQUENCE [LARGE SCALE GENOMIC DNA]</scope>
    <source>
        <strain evidence="4">cv. CM334</strain>
    </source>
</reference>
<accession>A0A2G2ZIV8</accession>
<feature type="coiled-coil region" evidence="1">
    <location>
        <begin position="175"/>
        <end position="327"/>
    </location>
</feature>
<feature type="compositionally biased region" description="Basic and acidic residues" evidence="2">
    <location>
        <begin position="569"/>
        <end position="578"/>
    </location>
</feature>
<gene>
    <name evidence="3" type="ORF">T459_14928</name>
</gene>
<dbReference type="SMR" id="A0A2G2ZIV8"/>
<evidence type="ECO:0000313" key="4">
    <source>
        <dbReference type="Proteomes" id="UP000222542"/>
    </source>
</evidence>
<comment type="caution">
    <text evidence="3">The sequence shown here is derived from an EMBL/GenBank/DDBJ whole genome shotgun (WGS) entry which is preliminary data.</text>
</comment>
<sequence>MGTFEEELRQMKQVVHEGNMKVSEGIKELHSTTQEELLIKDKNIVSLKLTENDDNLRTLKEELSSAKENEAHTMYLLSNFKKRVHELEAEVANRRLTESRIFDLLVSETREFELTKIEFEESKIEISLLHEEIKSLVASFEQNRRHCDGSCDGKIALEKELGYLRFQLGLAKANLAQIQEREKFASSKAKALSDEIHLVRNELKLANDAEEKSQKAMDDLALAFKEVATEAYKAKEKLNASQLELEQVKEEAGQLKHMIRNTEAGYQKLLDEAKKDTELHKQTADRLRLEFDESRLAEKQARLVTCIKKAEEEKAVAQDEAAKLGESLKVAERMTRAARKEIYKLRGILRQTINEANTAKAVAGIARVENIQLKDSKAEKEESIRLLTQESERLRINEVAVQENIKALKRLLSLSSLIIEDKKQEEEHYVDPRIKKTSSLNIIVNSQQEQENLGAKIQHENTEKGSIFHINESQKSELHAPKHVSHHRKAYSSSFSGDGGTLKTEDLCIKTEDKEQEEERYEDSQVEKTFSPNHSELKLQQEQEDLNAKIQDEDPEKAKALKGSTSDNESPKSEEEPHTLYQVPRHRGASSSSSSDDGGTRKTEGSDSYGSPRRKKKTLFRRVGDIIRRKSFNKREPST</sequence>
<dbReference type="OMA" id="EESHMAW"/>
<dbReference type="Gramene" id="PHT81913">
    <property type="protein sequence ID" value="PHT81913"/>
    <property type="gene ID" value="T459_14928"/>
</dbReference>
<feature type="compositionally biased region" description="Basic and acidic residues" evidence="2">
    <location>
        <begin position="622"/>
        <end position="639"/>
    </location>
</feature>
<dbReference type="EMBL" id="AYRZ02000005">
    <property type="protein sequence ID" value="PHT81913.1"/>
    <property type="molecule type" value="Genomic_DNA"/>
</dbReference>
<feature type="compositionally biased region" description="Basic and acidic residues" evidence="2">
    <location>
        <begin position="535"/>
        <end position="559"/>
    </location>
</feature>